<proteinExistence type="predicted"/>
<evidence type="ECO:0000313" key="1">
    <source>
        <dbReference type="EMBL" id="PIR43858.1"/>
    </source>
</evidence>
<reference evidence="1 2" key="1">
    <citation type="submission" date="2017-09" db="EMBL/GenBank/DDBJ databases">
        <title>Depth-based differentiation of microbial function through sediment-hosted aquifers and enrichment of novel symbionts in the deep terrestrial subsurface.</title>
        <authorList>
            <person name="Probst A.J."/>
            <person name="Ladd B."/>
            <person name="Jarett J.K."/>
            <person name="Geller-Mcgrath D.E."/>
            <person name="Sieber C.M."/>
            <person name="Emerson J.B."/>
            <person name="Anantharaman K."/>
            <person name="Thomas B.C."/>
            <person name="Malmstrom R."/>
            <person name="Stieglmeier M."/>
            <person name="Klingl A."/>
            <person name="Woyke T."/>
            <person name="Ryan C.M."/>
            <person name="Banfield J.F."/>
        </authorList>
    </citation>
    <scope>NUCLEOTIDE SEQUENCE [LARGE SCALE GENOMIC DNA]</scope>
    <source>
        <strain evidence="1">CG10_big_fil_rev_8_21_14_0_10_32_10</strain>
    </source>
</reference>
<comment type="caution">
    <text evidence="1">The sequence shown here is derived from an EMBL/GenBank/DDBJ whole genome shotgun (WGS) entry which is preliminary data.</text>
</comment>
<name>A0A2H0RBG7_UNCKA</name>
<organism evidence="1 2">
    <name type="scientific">candidate division WWE3 bacterium CG10_big_fil_rev_8_21_14_0_10_32_10</name>
    <dbReference type="NCBI Taxonomy" id="1975090"/>
    <lineage>
        <taxon>Bacteria</taxon>
        <taxon>Katanobacteria</taxon>
    </lineage>
</organism>
<sequence length="83" mass="9560">MCWIVVYLQTYLKGASMDDLCFFDGGLCIERHCLNCPRYCGQRARPTKWQRNGYGVADLEKEAVTPFEPQTVFTPQEIPIIAR</sequence>
<dbReference type="Proteomes" id="UP000230214">
    <property type="component" value="Unassembled WGS sequence"/>
</dbReference>
<protein>
    <submittedName>
        <fullName evidence="1">Uncharacterized protein</fullName>
    </submittedName>
</protein>
<accession>A0A2H0RBG7</accession>
<gene>
    <name evidence="1" type="ORF">COV24_00480</name>
</gene>
<dbReference type="EMBL" id="PCXU01000007">
    <property type="protein sequence ID" value="PIR43858.1"/>
    <property type="molecule type" value="Genomic_DNA"/>
</dbReference>
<evidence type="ECO:0000313" key="2">
    <source>
        <dbReference type="Proteomes" id="UP000230214"/>
    </source>
</evidence>
<dbReference type="AlphaFoldDB" id="A0A2H0RBG7"/>